<dbReference type="RefSeq" id="WP_099261254.1">
    <property type="nucleotide sequence ID" value="NZ_NIZW01000009.1"/>
</dbReference>
<comment type="caution">
    <text evidence="1">The sequence shown here is derived from an EMBL/GenBank/DDBJ whole genome shotgun (WGS) entry which is preliminary data.</text>
</comment>
<organism evidence="1 2">
    <name type="scientific">Rhodopirellula bahusiensis</name>
    <dbReference type="NCBI Taxonomy" id="2014065"/>
    <lineage>
        <taxon>Bacteria</taxon>
        <taxon>Pseudomonadati</taxon>
        <taxon>Planctomycetota</taxon>
        <taxon>Planctomycetia</taxon>
        <taxon>Pirellulales</taxon>
        <taxon>Pirellulaceae</taxon>
        <taxon>Rhodopirellula</taxon>
    </lineage>
</organism>
<dbReference type="Proteomes" id="UP000225740">
    <property type="component" value="Unassembled WGS sequence"/>
</dbReference>
<dbReference type="EMBL" id="NIZW01000009">
    <property type="protein sequence ID" value="PHQ34954.1"/>
    <property type="molecule type" value="Genomic_DNA"/>
</dbReference>
<dbReference type="GeneID" id="90609039"/>
<accession>A0A2G1W7D4</accession>
<name>A0A2G1W7D4_9BACT</name>
<protein>
    <submittedName>
        <fullName evidence="1">Uncharacterized protein</fullName>
    </submittedName>
</protein>
<keyword evidence="2" id="KW-1185">Reference proteome</keyword>
<dbReference type="OrthoDB" id="8778655at2"/>
<evidence type="ECO:0000313" key="1">
    <source>
        <dbReference type="EMBL" id="PHQ34954.1"/>
    </source>
</evidence>
<proteinExistence type="predicted"/>
<gene>
    <name evidence="1" type="ORF">CEE69_13055</name>
</gene>
<dbReference type="AlphaFoldDB" id="A0A2G1W7D4"/>
<reference evidence="1 2" key="1">
    <citation type="submission" date="2017-06" db="EMBL/GenBank/DDBJ databases">
        <title>Description of Rhodopirellula bahusiensis sp. nov.</title>
        <authorList>
            <person name="Kizina J."/>
            <person name="Harder J."/>
        </authorList>
    </citation>
    <scope>NUCLEOTIDE SEQUENCE [LARGE SCALE GENOMIC DNA]</scope>
    <source>
        <strain evidence="1 2">SWK21</strain>
    </source>
</reference>
<evidence type="ECO:0000313" key="2">
    <source>
        <dbReference type="Proteomes" id="UP000225740"/>
    </source>
</evidence>
<sequence length="96" mass="10464">MSPSDPHRKAEDTADQEQLKLMSAAIYEMRILLSSYSGNDPSIRLAERLAYALHNDALAVLEGDGTFNVANARERIAIAEELAGETLGDGYGVLKR</sequence>